<keyword evidence="12" id="KW-0456">Lyase</keyword>
<accession>A0ABM5AVG6</accession>
<evidence type="ECO:0000256" key="2">
    <source>
        <dbReference type="ARBA" id="ARBA00001936"/>
    </source>
</evidence>
<feature type="compositionally biased region" description="Pro residues" evidence="13">
    <location>
        <begin position="263"/>
        <end position="272"/>
    </location>
</feature>
<evidence type="ECO:0000256" key="12">
    <source>
        <dbReference type="ARBA" id="ARBA00023239"/>
    </source>
</evidence>
<evidence type="ECO:0000256" key="8">
    <source>
        <dbReference type="ARBA" id="ARBA00022840"/>
    </source>
</evidence>
<comment type="catalytic activity">
    <reaction evidence="1">
        <text>ATP = 3',5'-cyclic AMP + diphosphate</text>
        <dbReference type="Rhea" id="RHEA:15389"/>
        <dbReference type="ChEBI" id="CHEBI:30616"/>
        <dbReference type="ChEBI" id="CHEBI:33019"/>
        <dbReference type="ChEBI" id="CHEBI:58165"/>
        <dbReference type="EC" id="4.6.1.1"/>
    </reaction>
</comment>
<feature type="compositionally biased region" description="Low complexity" evidence="13">
    <location>
        <begin position="42"/>
        <end position="74"/>
    </location>
</feature>
<feature type="compositionally biased region" description="Low complexity" evidence="13">
    <location>
        <begin position="181"/>
        <end position="205"/>
    </location>
</feature>
<keyword evidence="8" id="KW-0067">ATP-binding</keyword>
<evidence type="ECO:0000256" key="10">
    <source>
        <dbReference type="ARBA" id="ARBA00022989"/>
    </source>
</evidence>
<protein>
    <recommendedName>
        <fullName evidence="4">adenylate cyclase</fullName>
        <ecNumber evidence="4">4.6.1.1</ecNumber>
    </recommendedName>
</protein>
<proteinExistence type="predicted"/>
<dbReference type="PANTHER" id="PTHR45627">
    <property type="entry name" value="ADENYLATE CYCLASE TYPE 1"/>
    <property type="match status" value="1"/>
</dbReference>
<keyword evidence="5" id="KW-0812">Transmembrane</keyword>
<evidence type="ECO:0000256" key="4">
    <source>
        <dbReference type="ARBA" id="ARBA00012201"/>
    </source>
</evidence>
<feature type="domain" description="Guanylate cyclase" evidence="14">
    <location>
        <begin position="324"/>
        <end position="382"/>
    </location>
</feature>
<feature type="compositionally biased region" description="Pro residues" evidence="13">
    <location>
        <begin position="75"/>
        <end position="85"/>
    </location>
</feature>
<dbReference type="GeneID" id="112912696"/>
<comment type="subcellular location">
    <subcellularLocation>
        <location evidence="3">Membrane</location>
        <topology evidence="3">Multi-pass membrane protein</topology>
    </subcellularLocation>
</comment>
<keyword evidence="11" id="KW-0472">Membrane</keyword>
<dbReference type="EC" id="4.6.1.1" evidence="4"/>
<dbReference type="InterPro" id="IPR029787">
    <property type="entry name" value="Nucleotide_cyclase"/>
</dbReference>
<dbReference type="RefSeq" id="XP_072618784.1">
    <property type="nucleotide sequence ID" value="XM_072762683.1"/>
</dbReference>
<dbReference type="PANTHER" id="PTHR45627:SF26">
    <property type="entry name" value="ADENYLATE CYCLASE TYPE 1"/>
    <property type="match status" value="1"/>
</dbReference>
<dbReference type="SUPFAM" id="SSF55073">
    <property type="entry name" value="Nucleotide cyclase"/>
    <property type="match status" value="1"/>
</dbReference>
<evidence type="ECO:0000256" key="6">
    <source>
        <dbReference type="ARBA" id="ARBA00022723"/>
    </source>
</evidence>
<name>A0ABM5AVG6_VULVU</name>
<evidence type="ECO:0000313" key="16">
    <source>
        <dbReference type="RefSeq" id="XP_072618784.1"/>
    </source>
</evidence>
<feature type="compositionally biased region" description="Basic and acidic residues" evidence="13">
    <location>
        <begin position="206"/>
        <end position="236"/>
    </location>
</feature>
<sequence>MQRAKQPRATQRSPLRPRFSKVRGALLQPRRRTRSRRRRHGPSSAPLPRRAPPAAATRQQVRGGRSSGSSGSSGSPPPARPPWPPLTLRGEPRRAADRRAGGGDARRGLGRAQHGRGSMRWRWQERGRGGSLGAGSGTSPHREGCAPSASPTASALDEGAQPALASPPFSPAPPTPPAPARRPLGGALLAVASVAGRGRAGAGPEVGRDRGGRGGGRRREQRGGEGRLVAFDERRGGWRGGRGAAFPVRGSSGAGAQAAAPPALLPAPPHAAPPVLGSAETPPRVPAPGSPVSGSSRFATQDLMSHTECLPSVEPALRPGDKCHLVTENHCRHMKILGDCCYCVSGLTQPKTNHAHCCVEMGLHMIDTITSVAEATEVDLSMHGAGCTRAGSSAGSSACASGSTTCSPTT</sequence>
<keyword evidence="9" id="KW-0460">Magnesium</keyword>
<evidence type="ECO:0000256" key="13">
    <source>
        <dbReference type="SAM" id="MobiDB-lite"/>
    </source>
</evidence>
<evidence type="ECO:0000259" key="14">
    <source>
        <dbReference type="Pfam" id="PF00211"/>
    </source>
</evidence>
<evidence type="ECO:0000256" key="11">
    <source>
        <dbReference type="ARBA" id="ARBA00023136"/>
    </source>
</evidence>
<reference evidence="16" key="1">
    <citation type="submission" date="2025-08" db="UniProtKB">
        <authorList>
            <consortium name="RefSeq"/>
        </authorList>
    </citation>
    <scope>IDENTIFICATION</scope>
    <source>
        <tissue evidence="16">Cell line</tissue>
    </source>
</reference>
<dbReference type="Gene3D" id="3.30.70.1230">
    <property type="entry name" value="Nucleotide cyclase"/>
    <property type="match status" value="1"/>
</dbReference>
<feature type="compositionally biased region" description="Pro residues" evidence="13">
    <location>
        <begin position="168"/>
        <end position="180"/>
    </location>
</feature>
<keyword evidence="15" id="KW-1185">Reference proteome</keyword>
<dbReference type="Proteomes" id="UP001652641">
    <property type="component" value="Chromosome 7"/>
</dbReference>
<feature type="region of interest" description="Disordered" evidence="13">
    <location>
        <begin position="1"/>
        <end position="297"/>
    </location>
</feature>
<dbReference type="Pfam" id="PF00211">
    <property type="entry name" value="Guanylate_cyc"/>
    <property type="match status" value="1"/>
</dbReference>
<evidence type="ECO:0000256" key="9">
    <source>
        <dbReference type="ARBA" id="ARBA00022842"/>
    </source>
</evidence>
<comment type="cofactor">
    <cofactor evidence="2">
        <name>Mn(2+)</name>
        <dbReference type="ChEBI" id="CHEBI:29035"/>
    </cofactor>
</comment>
<evidence type="ECO:0000256" key="7">
    <source>
        <dbReference type="ARBA" id="ARBA00022741"/>
    </source>
</evidence>
<evidence type="ECO:0000256" key="1">
    <source>
        <dbReference type="ARBA" id="ARBA00001593"/>
    </source>
</evidence>
<organism evidence="15 16">
    <name type="scientific">Vulpes vulpes</name>
    <name type="common">Red fox</name>
    <dbReference type="NCBI Taxonomy" id="9627"/>
    <lineage>
        <taxon>Eukaryota</taxon>
        <taxon>Metazoa</taxon>
        <taxon>Chordata</taxon>
        <taxon>Craniata</taxon>
        <taxon>Vertebrata</taxon>
        <taxon>Euteleostomi</taxon>
        <taxon>Mammalia</taxon>
        <taxon>Eutheria</taxon>
        <taxon>Laurasiatheria</taxon>
        <taxon>Carnivora</taxon>
        <taxon>Caniformia</taxon>
        <taxon>Canidae</taxon>
        <taxon>Vulpes</taxon>
    </lineage>
</organism>
<feature type="compositionally biased region" description="Basic residues" evidence="13">
    <location>
        <begin position="29"/>
        <end position="41"/>
    </location>
</feature>
<feature type="compositionally biased region" description="Basic and acidic residues" evidence="13">
    <location>
        <begin position="90"/>
        <end position="107"/>
    </location>
</feature>
<evidence type="ECO:0000256" key="3">
    <source>
        <dbReference type="ARBA" id="ARBA00004141"/>
    </source>
</evidence>
<evidence type="ECO:0000256" key="5">
    <source>
        <dbReference type="ARBA" id="ARBA00022692"/>
    </source>
</evidence>
<evidence type="ECO:0000313" key="15">
    <source>
        <dbReference type="Proteomes" id="UP001652641"/>
    </source>
</evidence>
<feature type="region of interest" description="Disordered" evidence="13">
    <location>
        <begin position="390"/>
        <end position="410"/>
    </location>
</feature>
<keyword evidence="6" id="KW-0479">Metal-binding</keyword>
<dbReference type="InterPro" id="IPR001054">
    <property type="entry name" value="A/G_cyclase"/>
</dbReference>
<gene>
    <name evidence="16" type="primary">LOC112912696</name>
</gene>
<keyword evidence="10" id="KW-1133">Transmembrane helix</keyword>
<keyword evidence="7" id="KW-0547">Nucleotide-binding</keyword>